<sequence length="258" mass="27764">MTFRTLSAYSFALLLGAATLSACDDDTEKPATGTLNVELENVVGSQPLTLGQSYSTLAGDQITVSKFNYIISNIKLTRDNGTVWAEPESYHLVKQAETASRSFAIKDIPTGYYTKLTFTIGVDSARNTAGAQTGALAPDNDMYWSWNSGYIFLKLEGTSPQSSNGQIVYHVGGFRTPYNTIRTVSPALPAGTASLAISKDKTPQLHLKADVQKIFTGPTTIRLSQLSATSHMPDAKSVQLANNYAAGLFSIDHIHTGE</sequence>
<gene>
    <name evidence="3" type="ORF">EJV47_25080</name>
</gene>
<dbReference type="EMBL" id="RXOF01000020">
    <property type="protein sequence ID" value="RTQ45417.1"/>
    <property type="molecule type" value="Genomic_DNA"/>
</dbReference>
<feature type="signal peptide" evidence="1">
    <location>
        <begin position="1"/>
        <end position="22"/>
    </location>
</feature>
<evidence type="ECO:0000259" key="2">
    <source>
        <dbReference type="Pfam" id="PF20243"/>
    </source>
</evidence>
<dbReference type="RefSeq" id="WP_126695969.1">
    <property type="nucleotide sequence ID" value="NZ_RXOF01000020.1"/>
</dbReference>
<dbReference type="Proteomes" id="UP000282184">
    <property type="component" value="Unassembled WGS sequence"/>
</dbReference>
<keyword evidence="1" id="KW-0732">Signal</keyword>
<comment type="caution">
    <text evidence="3">The sequence shown here is derived from an EMBL/GenBank/DDBJ whole genome shotgun (WGS) entry which is preliminary data.</text>
</comment>
<dbReference type="Pfam" id="PF20243">
    <property type="entry name" value="MbnP"/>
    <property type="match status" value="1"/>
</dbReference>
<evidence type="ECO:0000313" key="4">
    <source>
        <dbReference type="Proteomes" id="UP000282184"/>
    </source>
</evidence>
<accession>A0A431TVS6</accession>
<dbReference type="AlphaFoldDB" id="A0A431TVS6"/>
<feature type="chain" id="PRO_5019070084" description="Copper-binding protein MbnP-like domain-containing protein" evidence="1">
    <location>
        <begin position="23"/>
        <end position="258"/>
    </location>
</feature>
<name>A0A431TVS6_9BACT</name>
<evidence type="ECO:0000313" key="3">
    <source>
        <dbReference type="EMBL" id="RTQ45417.1"/>
    </source>
</evidence>
<feature type="domain" description="Copper-binding protein MbnP-like" evidence="2">
    <location>
        <begin position="32"/>
        <end position="226"/>
    </location>
</feature>
<dbReference type="OrthoDB" id="1422031at2"/>
<dbReference type="PROSITE" id="PS51257">
    <property type="entry name" value="PROKAR_LIPOPROTEIN"/>
    <property type="match status" value="1"/>
</dbReference>
<keyword evidence="4" id="KW-1185">Reference proteome</keyword>
<reference evidence="3 4" key="1">
    <citation type="submission" date="2018-12" db="EMBL/GenBank/DDBJ databases">
        <title>Hymenobacter gummosus sp. nov., isolated from a spring.</title>
        <authorList>
            <person name="Nie L."/>
        </authorList>
    </citation>
    <scope>NUCLEOTIDE SEQUENCE [LARGE SCALE GENOMIC DNA]</scope>
    <source>
        <strain evidence="3 4">KCTC 52166</strain>
    </source>
</reference>
<proteinExistence type="predicted"/>
<organism evidence="3 4">
    <name type="scientific">Hymenobacter gummosus</name>
    <dbReference type="NCBI Taxonomy" id="1776032"/>
    <lineage>
        <taxon>Bacteria</taxon>
        <taxon>Pseudomonadati</taxon>
        <taxon>Bacteroidota</taxon>
        <taxon>Cytophagia</taxon>
        <taxon>Cytophagales</taxon>
        <taxon>Hymenobacteraceae</taxon>
        <taxon>Hymenobacter</taxon>
    </lineage>
</organism>
<dbReference type="InterPro" id="IPR046863">
    <property type="entry name" value="MbnP-like_dom"/>
</dbReference>
<evidence type="ECO:0000256" key="1">
    <source>
        <dbReference type="SAM" id="SignalP"/>
    </source>
</evidence>
<protein>
    <recommendedName>
        <fullName evidence="2">Copper-binding protein MbnP-like domain-containing protein</fullName>
    </recommendedName>
</protein>